<evidence type="ECO:0000256" key="3">
    <source>
        <dbReference type="SAM" id="MobiDB-lite"/>
    </source>
</evidence>
<evidence type="ECO:0000256" key="1">
    <source>
        <dbReference type="ARBA" id="ARBA00022741"/>
    </source>
</evidence>
<proteinExistence type="predicted"/>
<accession>A0ABP3Z8F6</accession>
<dbReference type="EMBL" id="BAAAHQ010000004">
    <property type="protein sequence ID" value="GAA0915965.1"/>
    <property type="molecule type" value="Genomic_DNA"/>
</dbReference>
<sequence length="206" mass="22620">MGARLNPRWDAAFARRRVERLGLDLRQRAGRLSGGERAQLALTLGLAKRPELRILDEPVAAVDPLARREFLQDLMEVVAEHGLSVLLSSHLVTDLERICDHLVVLVGSRLRLAGDVENLLASHHRLVGPRCTTRLPAAQQVVAESHTDRQTTLIVRTDEPIIDPAWTVSGLTLEDLVLAHLSHPPEPRACTGPAPASSRPSLTLVR</sequence>
<feature type="region of interest" description="Disordered" evidence="3">
    <location>
        <begin position="184"/>
        <end position="206"/>
    </location>
</feature>
<dbReference type="InterPro" id="IPR027417">
    <property type="entry name" value="P-loop_NTPase"/>
</dbReference>
<dbReference type="Proteomes" id="UP001501578">
    <property type="component" value="Unassembled WGS sequence"/>
</dbReference>
<dbReference type="PANTHER" id="PTHR43158:SF10">
    <property type="entry name" value="ABC TRANSPORTER ATP-BINDING PROTEIN YTRB"/>
    <property type="match status" value="1"/>
</dbReference>
<protein>
    <recommendedName>
        <fullName evidence="6">ABC transporter ATP-binding protein</fullName>
    </recommendedName>
</protein>
<dbReference type="PANTHER" id="PTHR43158">
    <property type="entry name" value="SKFA PEPTIDE EXPORT ATP-BINDING PROTEIN SKFE"/>
    <property type="match status" value="1"/>
</dbReference>
<dbReference type="SUPFAM" id="SSF52540">
    <property type="entry name" value="P-loop containing nucleoside triphosphate hydrolases"/>
    <property type="match status" value="1"/>
</dbReference>
<keyword evidence="1" id="KW-0547">Nucleotide-binding</keyword>
<keyword evidence="2" id="KW-0067">ATP-binding</keyword>
<dbReference type="RefSeq" id="WP_343948570.1">
    <property type="nucleotide sequence ID" value="NZ_BAAAHQ010000004.1"/>
</dbReference>
<dbReference type="Gene3D" id="3.40.50.300">
    <property type="entry name" value="P-loop containing nucleotide triphosphate hydrolases"/>
    <property type="match status" value="1"/>
</dbReference>
<comment type="caution">
    <text evidence="4">The sequence shown here is derived from an EMBL/GenBank/DDBJ whole genome shotgun (WGS) entry which is preliminary data.</text>
</comment>
<evidence type="ECO:0000256" key="2">
    <source>
        <dbReference type="ARBA" id="ARBA00022840"/>
    </source>
</evidence>
<evidence type="ECO:0008006" key="6">
    <source>
        <dbReference type="Google" id="ProtNLM"/>
    </source>
</evidence>
<name>A0ABP3Z8F6_9ACTN</name>
<evidence type="ECO:0000313" key="4">
    <source>
        <dbReference type="EMBL" id="GAA0915965.1"/>
    </source>
</evidence>
<gene>
    <name evidence="4" type="ORF">GCM10009560_10770</name>
</gene>
<reference evidence="5" key="1">
    <citation type="journal article" date="2019" name="Int. J. Syst. Evol. Microbiol.">
        <title>The Global Catalogue of Microorganisms (GCM) 10K type strain sequencing project: providing services to taxonomists for standard genome sequencing and annotation.</title>
        <authorList>
            <consortium name="The Broad Institute Genomics Platform"/>
            <consortium name="The Broad Institute Genome Sequencing Center for Infectious Disease"/>
            <person name="Wu L."/>
            <person name="Ma J."/>
        </authorList>
    </citation>
    <scope>NUCLEOTIDE SEQUENCE [LARGE SCALE GENOMIC DNA]</scope>
    <source>
        <strain evidence="5">JCM 11136</strain>
    </source>
</reference>
<organism evidence="4 5">
    <name type="scientific">Nonomuraea longicatena</name>
    <dbReference type="NCBI Taxonomy" id="83682"/>
    <lineage>
        <taxon>Bacteria</taxon>
        <taxon>Bacillati</taxon>
        <taxon>Actinomycetota</taxon>
        <taxon>Actinomycetes</taxon>
        <taxon>Streptosporangiales</taxon>
        <taxon>Streptosporangiaceae</taxon>
        <taxon>Nonomuraea</taxon>
    </lineage>
</organism>
<keyword evidence="5" id="KW-1185">Reference proteome</keyword>
<evidence type="ECO:0000313" key="5">
    <source>
        <dbReference type="Proteomes" id="UP001501578"/>
    </source>
</evidence>